<reference evidence="9" key="1">
    <citation type="journal article" date="2015" name="PLoS Negl. Trop. Dis.">
        <title>Deep Sequencing Analysis of the Ixodes ricinus Haemocytome.</title>
        <authorList>
            <person name="Kotsyfakis M."/>
            <person name="Kopacek P."/>
            <person name="Franta Z."/>
            <person name="Pedra J.H."/>
            <person name="Ribeiro J.M."/>
        </authorList>
    </citation>
    <scope>NUCLEOTIDE SEQUENCE</scope>
</reference>
<feature type="signal peptide" evidence="7">
    <location>
        <begin position="1"/>
        <end position="23"/>
    </location>
</feature>
<evidence type="ECO:0000259" key="8">
    <source>
        <dbReference type="Pfam" id="PF00884"/>
    </source>
</evidence>
<dbReference type="Gene3D" id="3.30.1120.10">
    <property type="match status" value="1"/>
</dbReference>
<comment type="cofactor">
    <cofactor evidence="1">
        <name>Ca(2+)</name>
        <dbReference type="ChEBI" id="CHEBI:29108"/>
    </cofactor>
</comment>
<comment type="similarity">
    <text evidence="2">Belongs to the sulfatase family.</text>
</comment>
<evidence type="ECO:0000256" key="7">
    <source>
        <dbReference type="SAM" id="SignalP"/>
    </source>
</evidence>
<dbReference type="GO" id="GO:0046872">
    <property type="term" value="F:metal ion binding"/>
    <property type="evidence" value="ECO:0007669"/>
    <property type="project" value="UniProtKB-KW"/>
</dbReference>
<dbReference type="InterPro" id="IPR024607">
    <property type="entry name" value="Sulfatase_CS"/>
</dbReference>
<dbReference type="Pfam" id="PF00884">
    <property type="entry name" value="Sulfatase"/>
    <property type="match status" value="1"/>
</dbReference>
<dbReference type="EMBL" id="GBIH01002469">
    <property type="protein sequence ID" value="JAC92241.1"/>
    <property type="molecule type" value="mRNA"/>
</dbReference>
<dbReference type="GO" id="GO:0004065">
    <property type="term" value="F:arylsulfatase activity"/>
    <property type="evidence" value="ECO:0007669"/>
    <property type="project" value="TreeGrafter"/>
</dbReference>
<dbReference type="PANTHER" id="PTHR42693:SF49">
    <property type="entry name" value="SULFATASE N-TERMINAL DOMAIN-CONTAINING PROTEIN"/>
    <property type="match status" value="1"/>
</dbReference>
<organism evidence="9">
    <name type="scientific">Ixodes ricinus</name>
    <name type="common">Common tick</name>
    <name type="synonym">Acarus ricinus</name>
    <dbReference type="NCBI Taxonomy" id="34613"/>
    <lineage>
        <taxon>Eukaryota</taxon>
        <taxon>Metazoa</taxon>
        <taxon>Ecdysozoa</taxon>
        <taxon>Arthropoda</taxon>
        <taxon>Chelicerata</taxon>
        <taxon>Arachnida</taxon>
        <taxon>Acari</taxon>
        <taxon>Parasitiformes</taxon>
        <taxon>Ixodida</taxon>
        <taxon>Ixodoidea</taxon>
        <taxon>Ixodidae</taxon>
        <taxon>Ixodinae</taxon>
        <taxon>Ixodes</taxon>
    </lineage>
</organism>
<dbReference type="Gene3D" id="1.10.287.550">
    <property type="entry name" value="Helix hairpin bin"/>
    <property type="match status" value="1"/>
</dbReference>
<dbReference type="Gene3D" id="3.40.720.10">
    <property type="entry name" value="Alkaline Phosphatase, subunit A"/>
    <property type="match status" value="1"/>
</dbReference>
<feature type="domain" description="Sulfatase N-terminal" evidence="8">
    <location>
        <begin position="27"/>
        <end position="411"/>
    </location>
</feature>
<dbReference type="InterPro" id="IPR017850">
    <property type="entry name" value="Alkaline_phosphatase_core_sf"/>
</dbReference>
<sequence>MMTTVTTASRSWLLLIAATHCLATPRPNIVVLLADDLGIGDVGVFGNDTISTPNIDKLAKSGAMLTQHIAAAAVCTPSRAALLTGRYPVRSGMESHFKNKVFIILASSGGLPPNETTFAKILQQQGYATGFFGKWHLGLYCSSMGDPCHHPLNHGFDHFYGLPLTNLKDFGDSGDSVVTTYYPHCLHACYTLMAISASLSYLLLRRGRVVLASFVFTLFFVNPGLVVLFVKSIPTLDGVLMRNLDVVEQPLRLPGLTQRIVQEAEGFVRSAVADRKPFLLFVSFVHVHTALFTHPAFVGSSNHGRYGDNVEELDWGVGHILEVLEELGQTESSFVYFTSDNGGHIQEVGLDGQREGGYNGVYRGGKTMGGWEGGIRVPTVVSWPGRIPAGLRVDAATSQMDMLPTVLHLAGLEPPKDRTIDGTSLLPLLRNDTQSSPHELLFHYCGTNVHAVRYIPRDGSGVWKVHFHSSDESQCPYVCHCYGSYVLHHDPPLVFHLDTRSFREKSAVCEFRSAGPQGAGGGQGRSQGSRSVPRFAAAAAQLHQLPSGLPVVTAVLQLSTLFMQRRGTALCCDHSRSFQCLIRITGPTSYLGRSDIGGRRRTLADVGGIVLCFVFFEVLDFFDMTVIHISRLFHVFKHAGNRLDLLVSLVRFR</sequence>
<feature type="chain" id="PRO_5001868914" evidence="7">
    <location>
        <begin position="24"/>
        <end position="653"/>
    </location>
</feature>
<evidence type="ECO:0000256" key="5">
    <source>
        <dbReference type="ARBA" id="ARBA00022837"/>
    </source>
</evidence>
<feature type="transmembrane region" description="Helical" evidence="6">
    <location>
        <begin position="209"/>
        <end position="230"/>
    </location>
</feature>
<evidence type="ECO:0000256" key="3">
    <source>
        <dbReference type="ARBA" id="ARBA00022723"/>
    </source>
</evidence>
<dbReference type="PROSITE" id="PS00523">
    <property type="entry name" value="SULFATASE_1"/>
    <property type="match status" value="1"/>
</dbReference>
<evidence type="ECO:0000256" key="6">
    <source>
        <dbReference type="SAM" id="Phobius"/>
    </source>
</evidence>
<dbReference type="PANTHER" id="PTHR42693">
    <property type="entry name" value="ARYLSULFATASE FAMILY MEMBER"/>
    <property type="match status" value="1"/>
</dbReference>
<dbReference type="AlphaFoldDB" id="A0A090X7T7"/>
<evidence type="ECO:0000256" key="4">
    <source>
        <dbReference type="ARBA" id="ARBA00022801"/>
    </source>
</evidence>
<evidence type="ECO:0000256" key="2">
    <source>
        <dbReference type="ARBA" id="ARBA00008779"/>
    </source>
</evidence>
<dbReference type="InterPro" id="IPR050738">
    <property type="entry name" value="Sulfatase"/>
</dbReference>
<keyword evidence="7" id="KW-0732">Signal</keyword>
<evidence type="ECO:0000256" key="1">
    <source>
        <dbReference type="ARBA" id="ARBA00001913"/>
    </source>
</evidence>
<keyword evidence="4" id="KW-0378">Hydrolase</keyword>
<name>A0A090X7T7_IXORI</name>
<dbReference type="Pfam" id="PF14707">
    <property type="entry name" value="Sulfatase_C"/>
    <property type="match status" value="1"/>
</dbReference>
<keyword evidence="6" id="KW-1133">Transmembrane helix</keyword>
<keyword evidence="5" id="KW-0106">Calcium</keyword>
<keyword evidence="3" id="KW-0479">Metal-binding</keyword>
<dbReference type="InterPro" id="IPR000917">
    <property type="entry name" value="Sulfatase_N"/>
</dbReference>
<accession>A0A090X7T7</accession>
<protein>
    <submittedName>
        <fullName evidence="9">Putative steryl-sulfatase</fullName>
    </submittedName>
</protein>
<dbReference type="SUPFAM" id="SSF53649">
    <property type="entry name" value="Alkaline phosphatase-like"/>
    <property type="match status" value="1"/>
</dbReference>
<keyword evidence="6" id="KW-0472">Membrane</keyword>
<proteinExistence type="evidence at transcript level"/>
<evidence type="ECO:0000313" key="9">
    <source>
        <dbReference type="EMBL" id="JAC92241.1"/>
    </source>
</evidence>
<keyword evidence="6" id="KW-0812">Transmembrane</keyword>